<feature type="domain" description="C1q" evidence="1">
    <location>
        <begin position="201"/>
        <end position="355"/>
    </location>
</feature>
<dbReference type="InterPro" id="IPR008983">
    <property type="entry name" value="Tumour_necrosis_fac-like_dom"/>
</dbReference>
<accession>A0ABX0UF01</accession>
<protein>
    <recommendedName>
        <fullName evidence="1">C1q domain-containing protein</fullName>
    </recommendedName>
</protein>
<reference evidence="2 3" key="1">
    <citation type="submission" date="2020-03" db="EMBL/GenBank/DDBJ databases">
        <title>Genomic Encyclopedia of Type Strains, Phase IV (KMG-IV): sequencing the most valuable type-strain genomes for metagenomic binning, comparative biology and taxonomic classification.</title>
        <authorList>
            <person name="Goeker M."/>
        </authorList>
    </citation>
    <scope>NUCLEOTIDE SEQUENCE [LARGE SCALE GENOMIC DNA]</scope>
    <source>
        <strain evidence="2 3">DSM 102865</strain>
    </source>
</reference>
<dbReference type="EMBL" id="JAASQJ010000001">
    <property type="protein sequence ID" value="NIJ51492.1"/>
    <property type="molecule type" value="Genomic_DNA"/>
</dbReference>
<dbReference type="Proteomes" id="UP001179181">
    <property type="component" value="Unassembled WGS sequence"/>
</dbReference>
<evidence type="ECO:0000313" key="3">
    <source>
        <dbReference type="Proteomes" id="UP001179181"/>
    </source>
</evidence>
<dbReference type="InterPro" id="IPR001073">
    <property type="entry name" value="C1q_dom"/>
</dbReference>
<sequence>MKNHDQLRVIRQTLASFLMTANFFLLAPSFILGQSVGIGTLNPDPSAALQIFSNNKGVLFPVVSIQNSSDKTTIPNPAPGLVIYNNNGSYPSGRGHYYNAGSNNSPDWTPLSEFKLPYYRAPSSPTVNFTIENYADNAAAGAIRGFSQKSTGVHGESVTGIGVLAKNVFGTALEVDGRMKISGIGQTPAAGKVLTSDASGNATWQGAVAFSATGVVGGGSQKIAKDAQSRVAFAKEQYDLGGNYNVSNGSPHSTFIAPVNGIYHFNASITWIEISLDSYISSLRFIRKRGNDEVNLSETSLSNQDGVNSLILSIDCQLQQGDQIYVEVIQNTYDYMDLSTDDSASHFSGRLVVKN</sequence>
<dbReference type="SMART" id="SM00110">
    <property type="entry name" value="C1Q"/>
    <property type="match status" value="1"/>
</dbReference>
<name>A0ABX0UF01_9BACT</name>
<organism evidence="2 3">
    <name type="scientific">Dyadobacter arcticus</name>
    <dbReference type="NCBI Taxonomy" id="1078754"/>
    <lineage>
        <taxon>Bacteria</taxon>
        <taxon>Pseudomonadati</taxon>
        <taxon>Bacteroidota</taxon>
        <taxon>Cytophagia</taxon>
        <taxon>Cytophagales</taxon>
        <taxon>Spirosomataceae</taxon>
        <taxon>Dyadobacter</taxon>
    </lineage>
</organism>
<dbReference type="RefSeq" id="WP_167267155.1">
    <property type="nucleotide sequence ID" value="NZ_JAASQJ010000001.1"/>
</dbReference>
<evidence type="ECO:0000259" key="1">
    <source>
        <dbReference type="SMART" id="SM00110"/>
    </source>
</evidence>
<dbReference type="Pfam" id="PF00386">
    <property type="entry name" value="C1q"/>
    <property type="match status" value="1"/>
</dbReference>
<gene>
    <name evidence="2" type="ORF">FHS68_000648</name>
</gene>
<evidence type="ECO:0000313" key="2">
    <source>
        <dbReference type="EMBL" id="NIJ51492.1"/>
    </source>
</evidence>
<comment type="caution">
    <text evidence="2">The sequence shown here is derived from an EMBL/GenBank/DDBJ whole genome shotgun (WGS) entry which is preliminary data.</text>
</comment>
<dbReference type="Gene3D" id="2.60.120.40">
    <property type="match status" value="1"/>
</dbReference>
<dbReference type="SUPFAM" id="SSF49842">
    <property type="entry name" value="TNF-like"/>
    <property type="match status" value="1"/>
</dbReference>
<proteinExistence type="predicted"/>
<keyword evidence="3" id="KW-1185">Reference proteome</keyword>